<dbReference type="AlphaFoldDB" id="B0MVD4"/>
<accession>B0MVD4</accession>
<reference evidence="1" key="2">
    <citation type="submission" date="2013-09" db="EMBL/GenBank/DDBJ databases">
        <title>Draft genome sequence of Alistipes putredinis (DSM 17216).</title>
        <authorList>
            <person name="Sudarsanam P."/>
            <person name="Ley R."/>
            <person name="Guruge J."/>
            <person name="Turnbaugh P.J."/>
            <person name="Mahowald M."/>
            <person name="Liep D."/>
            <person name="Gordon J."/>
        </authorList>
    </citation>
    <scope>NUCLEOTIDE SEQUENCE</scope>
    <source>
        <strain evidence="1">DSM 17216</strain>
    </source>
</reference>
<dbReference type="EMBL" id="ABFK02000017">
    <property type="protein sequence ID" value="EDS04019.1"/>
    <property type="molecule type" value="Genomic_DNA"/>
</dbReference>
<dbReference type="RefSeq" id="WP_004329893.1">
    <property type="nucleotide sequence ID" value="NZ_DS499580.1"/>
</dbReference>
<evidence type="ECO:0000313" key="1">
    <source>
        <dbReference type="EMBL" id="EDS04019.1"/>
    </source>
</evidence>
<dbReference type="GeneID" id="73804446"/>
<comment type="caution">
    <text evidence="1">The sequence shown here is derived from an EMBL/GenBank/DDBJ whole genome shotgun (WGS) entry which is preliminary data.</text>
</comment>
<sequence length="58" mass="6623">MEQTRPFFYKGLISFVKKVGNGNEIPAVKRDKKRRDAEFSAKLLILPKNRNDGTAATR</sequence>
<reference evidence="1" key="1">
    <citation type="submission" date="2007-10" db="EMBL/GenBank/DDBJ databases">
        <authorList>
            <person name="Fulton L."/>
            <person name="Clifton S."/>
            <person name="Fulton B."/>
            <person name="Xu J."/>
            <person name="Minx P."/>
            <person name="Pepin K.H."/>
            <person name="Johnson M."/>
            <person name="Thiruvilangam P."/>
            <person name="Bhonagiri V."/>
            <person name="Nash W.E."/>
            <person name="Mardis E.R."/>
            <person name="Wilson R.K."/>
        </authorList>
    </citation>
    <scope>NUCLEOTIDE SEQUENCE [LARGE SCALE GENOMIC DNA]</scope>
    <source>
        <strain evidence="1">DSM 17216</strain>
    </source>
</reference>
<gene>
    <name evidence="1" type="ORF">ALIPUT_01081</name>
</gene>
<name>B0MVD4_9BACT</name>
<proteinExistence type="predicted"/>
<dbReference type="Proteomes" id="UP000005819">
    <property type="component" value="Unassembled WGS sequence"/>
</dbReference>
<protein>
    <submittedName>
        <fullName evidence="1">Uncharacterized protein</fullName>
    </submittedName>
</protein>
<organism evidence="1 2">
    <name type="scientific">Alistipes putredinis DSM 17216</name>
    <dbReference type="NCBI Taxonomy" id="445970"/>
    <lineage>
        <taxon>Bacteria</taxon>
        <taxon>Pseudomonadati</taxon>
        <taxon>Bacteroidota</taxon>
        <taxon>Bacteroidia</taxon>
        <taxon>Bacteroidales</taxon>
        <taxon>Rikenellaceae</taxon>
        <taxon>Alistipes</taxon>
    </lineage>
</organism>
<evidence type="ECO:0000313" key="2">
    <source>
        <dbReference type="Proteomes" id="UP000005819"/>
    </source>
</evidence>
<keyword evidence="2" id="KW-1185">Reference proteome</keyword>
<dbReference type="HOGENOM" id="CLU_2969083_0_0_10"/>